<accession>A0A1X1V484</accession>
<organism evidence="2 3">
    <name type="scientific">Mycobacterium fragae</name>
    <dbReference type="NCBI Taxonomy" id="1260918"/>
    <lineage>
        <taxon>Bacteria</taxon>
        <taxon>Bacillati</taxon>
        <taxon>Actinomycetota</taxon>
        <taxon>Actinomycetes</taxon>
        <taxon>Mycobacteriales</taxon>
        <taxon>Mycobacteriaceae</taxon>
        <taxon>Mycobacterium</taxon>
    </lineage>
</organism>
<comment type="caution">
    <text evidence="2">The sequence shown here is derived from an EMBL/GenBank/DDBJ whole genome shotgun (WGS) entry which is preliminary data.</text>
</comment>
<dbReference type="Proteomes" id="UP000194000">
    <property type="component" value="Unassembled WGS sequence"/>
</dbReference>
<protein>
    <submittedName>
        <fullName evidence="2">Uncharacterized protein</fullName>
    </submittedName>
</protein>
<dbReference type="OrthoDB" id="2613315at2"/>
<evidence type="ECO:0000313" key="3">
    <source>
        <dbReference type="Proteomes" id="UP000194000"/>
    </source>
</evidence>
<evidence type="ECO:0000313" key="2">
    <source>
        <dbReference type="EMBL" id="ORV63916.1"/>
    </source>
</evidence>
<gene>
    <name evidence="2" type="ORF">AWC06_07965</name>
</gene>
<name>A0A1X1V484_9MYCO</name>
<proteinExistence type="predicted"/>
<reference evidence="2 3" key="1">
    <citation type="submission" date="2016-01" db="EMBL/GenBank/DDBJ databases">
        <title>The new phylogeny of the genus Mycobacterium.</title>
        <authorList>
            <person name="Tarcisio F."/>
            <person name="Conor M."/>
            <person name="Antonella G."/>
            <person name="Elisabetta G."/>
            <person name="Giulia F.S."/>
            <person name="Sara T."/>
            <person name="Anna F."/>
            <person name="Clotilde B."/>
            <person name="Roberto B."/>
            <person name="Veronica D.S."/>
            <person name="Fabio R."/>
            <person name="Monica P."/>
            <person name="Olivier J."/>
            <person name="Enrico T."/>
            <person name="Nicola S."/>
        </authorList>
    </citation>
    <scope>NUCLEOTIDE SEQUENCE [LARGE SCALE GENOMIC DNA]</scope>
    <source>
        <strain evidence="2 3">DSM 45731</strain>
    </source>
</reference>
<feature type="region of interest" description="Disordered" evidence="1">
    <location>
        <begin position="98"/>
        <end position="128"/>
    </location>
</feature>
<dbReference type="EMBL" id="LQOW01000005">
    <property type="protein sequence ID" value="ORV63916.1"/>
    <property type="molecule type" value="Genomic_DNA"/>
</dbReference>
<evidence type="ECO:0000256" key="1">
    <source>
        <dbReference type="SAM" id="MobiDB-lite"/>
    </source>
</evidence>
<dbReference type="RefSeq" id="WP_085194459.1">
    <property type="nucleotide sequence ID" value="NZ_JACKVI010000007.1"/>
</dbReference>
<dbReference type="AlphaFoldDB" id="A0A1X1V484"/>
<sequence>MTATPESQTPIGIDDDFELLNEQIQALKKLGQKDELEEGEDYDFSIRWGAALAGRLRRLVHYSTQGVLSDADERRFQSLCDELRGLSELIDRFDLAHPVFTDSPPAKAKRHRGARRSSSRRGLRLRRG</sequence>
<dbReference type="STRING" id="1260918.AWC06_07965"/>
<keyword evidence="3" id="KW-1185">Reference proteome</keyword>
<feature type="compositionally biased region" description="Basic residues" evidence="1">
    <location>
        <begin position="107"/>
        <end position="128"/>
    </location>
</feature>